<keyword evidence="2" id="KW-1185">Reference proteome</keyword>
<dbReference type="Proteomes" id="UP000244005">
    <property type="component" value="Unassembled WGS sequence"/>
</dbReference>
<name>A0A2R6XTY0_MARPO</name>
<proteinExistence type="predicted"/>
<gene>
    <name evidence="1" type="ORF">MARPO_0002s0064</name>
</gene>
<dbReference type="Gramene" id="Mp1g28140.1">
    <property type="protein sequence ID" value="Mp1g28140.1.cds1"/>
    <property type="gene ID" value="Mp1g28140"/>
</dbReference>
<evidence type="ECO:0000313" key="2">
    <source>
        <dbReference type="Proteomes" id="UP000244005"/>
    </source>
</evidence>
<evidence type="ECO:0000313" key="1">
    <source>
        <dbReference type="EMBL" id="PTQ49562.1"/>
    </source>
</evidence>
<dbReference type="AlphaFoldDB" id="A0A2R6XTY0"/>
<reference evidence="2" key="1">
    <citation type="journal article" date="2017" name="Cell">
        <title>Insights into land plant evolution garnered from the Marchantia polymorpha genome.</title>
        <authorList>
            <person name="Bowman J.L."/>
            <person name="Kohchi T."/>
            <person name="Yamato K.T."/>
            <person name="Jenkins J."/>
            <person name="Shu S."/>
            <person name="Ishizaki K."/>
            <person name="Yamaoka S."/>
            <person name="Nishihama R."/>
            <person name="Nakamura Y."/>
            <person name="Berger F."/>
            <person name="Adam C."/>
            <person name="Aki S.S."/>
            <person name="Althoff F."/>
            <person name="Araki T."/>
            <person name="Arteaga-Vazquez M.A."/>
            <person name="Balasubrmanian S."/>
            <person name="Barry K."/>
            <person name="Bauer D."/>
            <person name="Boehm C.R."/>
            <person name="Briginshaw L."/>
            <person name="Caballero-Perez J."/>
            <person name="Catarino B."/>
            <person name="Chen F."/>
            <person name="Chiyoda S."/>
            <person name="Chovatia M."/>
            <person name="Davies K.M."/>
            <person name="Delmans M."/>
            <person name="Demura T."/>
            <person name="Dierschke T."/>
            <person name="Dolan L."/>
            <person name="Dorantes-Acosta A.E."/>
            <person name="Eklund D.M."/>
            <person name="Florent S.N."/>
            <person name="Flores-Sandoval E."/>
            <person name="Fujiyama A."/>
            <person name="Fukuzawa H."/>
            <person name="Galik B."/>
            <person name="Grimanelli D."/>
            <person name="Grimwood J."/>
            <person name="Grossniklaus U."/>
            <person name="Hamada T."/>
            <person name="Haseloff J."/>
            <person name="Hetherington A.J."/>
            <person name="Higo A."/>
            <person name="Hirakawa Y."/>
            <person name="Hundley H.N."/>
            <person name="Ikeda Y."/>
            <person name="Inoue K."/>
            <person name="Inoue S.I."/>
            <person name="Ishida S."/>
            <person name="Jia Q."/>
            <person name="Kakita M."/>
            <person name="Kanazawa T."/>
            <person name="Kawai Y."/>
            <person name="Kawashima T."/>
            <person name="Kennedy M."/>
            <person name="Kinose K."/>
            <person name="Kinoshita T."/>
            <person name="Kohara Y."/>
            <person name="Koide E."/>
            <person name="Komatsu K."/>
            <person name="Kopischke S."/>
            <person name="Kubo M."/>
            <person name="Kyozuka J."/>
            <person name="Lagercrantz U."/>
            <person name="Lin S.S."/>
            <person name="Lindquist E."/>
            <person name="Lipzen A.M."/>
            <person name="Lu C.W."/>
            <person name="De Luna E."/>
            <person name="Martienssen R.A."/>
            <person name="Minamino N."/>
            <person name="Mizutani M."/>
            <person name="Mizutani M."/>
            <person name="Mochizuki N."/>
            <person name="Monte I."/>
            <person name="Mosher R."/>
            <person name="Nagasaki H."/>
            <person name="Nakagami H."/>
            <person name="Naramoto S."/>
            <person name="Nishitani K."/>
            <person name="Ohtani M."/>
            <person name="Okamoto T."/>
            <person name="Okumura M."/>
            <person name="Phillips J."/>
            <person name="Pollak B."/>
            <person name="Reinders A."/>
            <person name="Rovekamp M."/>
            <person name="Sano R."/>
            <person name="Sawa S."/>
            <person name="Schmid M.W."/>
            <person name="Shirakawa M."/>
            <person name="Solano R."/>
            <person name="Spunde A."/>
            <person name="Suetsugu N."/>
            <person name="Sugano S."/>
            <person name="Sugiyama A."/>
            <person name="Sun R."/>
            <person name="Suzuki Y."/>
            <person name="Takenaka M."/>
            <person name="Takezawa D."/>
            <person name="Tomogane H."/>
            <person name="Tsuzuki M."/>
            <person name="Ueda T."/>
            <person name="Umeda M."/>
            <person name="Ward J.M."/>
            <person name="Watanabe Y."/>
            <person name="Yazaki K."/>
            <person name="Yokoyama R."/>
            <person name="Yoshitake Y."/>
            <person name="Yotsui I."/>
            <person name="Zachgo S."/>
            <person name="Schmutz J."/>
        </authorList>
    </citation>
    <scope>NUCLEOTIDE SEQUENCE [LARGE SCALE GENOMIC DNA]</scope>
    <source>
        <strain evidence="2">Tak-1</strain>
    </source>
</reference>
<sequence>MRRSHNILFLLNELHPFVYNLRRVSDDTGIESSVVKHRLDYGDEATLGSQMECRVSFYILSHPLTSSSQASPSPRPRCNDLRHADGLSAPGSCLLISSSFLSQNSK</sequence>
<accession>A0A2R6XTY0</accession>
<protein>
    <submittedName>
        <fullName evidence="1">Uncharacterized protein</fullName>
    </submittedName>
</protein>
<dbReference type="EMBL" id="KZ772674">
    <property type="protein sequence ID" value="PTQ49562.1"/>
    <property type="molecule type" value="Genomic_DNA"/>
</dbReference>
<organism evidence="1 2">
    <name type="scientific">Marchantia polymorpha</name>
    <name type="common">Common liverwort</name>
    <name type="synonym">Marchantia aquatica</name>
    <dbReference type="NCBI Taxonomy" id="3197"/>
    <lineage>
        <taxon>Eukaryota</taxon>
        <taxon>Viridiplantae</taxon>
        <taxon>Streptophyta</taxon>
        <taxon>Embryophyta</taxon>
        <taxon>Marchantiophyta</taxon>
        <taxon>Marchantiopsida</taxon>
        <taxon>Marchantiidae</taxon>
        <taxon>Marchantiales</taxon>
        <taxon>Marchantiaceae</taxon>
        <taxon>Marchantia</taxon>
    </lineage>
</organism>